<dbReference type="Gene3D" id="1.20.120.550">
    <property type="entry name" value="Membrane associated eicosanoid/glutathione metabolism-like domain"/>
    <property type="match status" value="1"/>
</dbReference>
<dbReference type="EMBL" id="JACOGG010000001">
    <property type="protein sequence ID" value="MBC3933882.1"/>
    <property type="molecule type" value="Genomic_DNA"/>
</dbReference>
<keyword evidence="6" id="KW-0732">Signal</keyword>
<dbReference type="SUPFAM" id="SSF161084">
    <property type="entry name" value="MAPEG domain-like"/>
    <property type="match status" value="1"/>
</dbReference>
<sequence>MTFANWCVLAACLLPIATIGLAKVASARADQRELRYNNRHPRAWTDRLQGWQQRANAAQQNGWEALPLFIAAVVLAQQAHADQSHIDMLAAAFIVCRILYIAAYLANQATLRSLIWFAAGGCSVAILLLS</sequence>
<evidence type="ECO:0000256" key="4">
    <source>
        <dbReference type="ARBA" id="ARBA00023136"/>
    </source>
</evidence>
<name>A0A923HZU9_9BURK</name>
<feature type="signal peptide" evidence="6">
    <location>
        <begin position="1"/>
        <end position="22"/>
    </location>
</feature>
<keyword evidence="2 5" id="KW-0812">Transmembrane</keyword>
<evidence type="ECO:0000256" key="5">
    <source>
        <dbReference type="SAM" id="Phobius"/>
    </source>
</evidence>
<evidence type="ECO:0000313" key="7">
    <source>
        <dbReference type="EMBL" id="MBC3933882.1"/>
    </source>
</evidence>
<dbReference type="InterPro" id="IPR023352">
    <property type="entry name" value="MAPEG-like_dom_sf"/>
</dbReference>
<keyword evidence="3 5" id="KW-1133">Transmembrane helix</keyword>
<reference evidence="7" key="1">
    <citation type="submission" date="2020-08" db="EMBL/GenBank/DDBJ databases">
        <title>Novel species isolated from subtropical streams in China.</title>
        <authorList>
            <person name="Lu H."/>
        </authorList>
    </citation>
    <scope>NUCLEOTIDE SEQUENCE</scope>
    <source>
        <strain evidence="7">CY7W</strain>
    </source>
</reference>
<comment type="caution">
    <text evidence="7">The sequence shown here is derived from an EMBL/GenBank/DDBJ whole genome shotgun (WGS) entry which is preliminary data.</text>
</comment>
<evidence type="ECO:0000256" key="1">
    <source>
        <dbReference type="ARBA" id="ARBA00004370"/>
    </source>
</evidence>
<feature type="transmembrane region" description="Helical" evidence="5">
    <location>
        <begin position="113"/>
        <end position="129"/>
    </location>
</feature>
<dbReference type="PANTHER" id="PTHR35371">
    <property type="entry name" value="INNER MEMBRANE PROTEIN"/>
    <property type="match status" value="1"/>
</dbReference>
<feature type="chain" id="PRO_5037807104" evidence="6">
    <location>
        <begin position="23"/>
        <end position="130"/>
    </location>
</feature>
<dbReference type="PANTHER" id="PTHR35371:SF1">
    <property type="entry name" value="BLR7753 PROTEIN"/>
    <property type="match status" value="1"/>
</dbReference>
<dbReference type="Pfam" id="PF01124">
    <property type="entry name" value="MAPEG"/>
    <property type="match status" value="1"/>
</dbReference>
<gene>
    <name evidence="7" type="ORF">H8K47_00785</name>
</gene>
<keyword evidence="8" id="KW-1185">Reference proteome</keyword>
<feature type="transmembrane region" description="Helical" evidence="5">
    <location>
        <begin position="88"/>
        <end position="106"/>
    </location>
</feature>
<evidence type="ECO:0000256" key="2">
    <source>
        <dbReference type="ARBA" id="ARBA00022692"/>
    </source>
</evidence>
<evidence type="ECO:0000256" key="6">
    <source>
        <dbReference type="SAM" id="SignalP"/>
    </source>
</evidence>
<accession>A0A923HZU9</accession>
<dbReference type="InterPro" id="IPR001129">
    <property type="entry name" value="Membr-assoc_MAPEG"/>
</dbReference>
<evidence type="ECO:0000313" key="8">
    <source>
        <dbReference type="Proteomes" id="UP000612361"/>
    </source>
</evidence>
<comment type="subcellular location">
    <subcellularLocation>
        <location evidence="1">Membrane</location>
    </subcellularLocation>
</comment>
<dbReference type="AlphaFoldDB" id="A0A923HZU9"/>
<dbReference type="GO" id="GO:0016020">
    <property type="term" value="C:membrane"/>
    <property type="evidence" value="ECO:0007669"/>
    <property type="project" value="UniProtKB-SubCell"/>
</dbReference>
<dbReference type="Proteomes" id="UP000612361">
    <property type="component" value="Unassembled WGS sequence"/>
</dbReference>
<keyword evidence="4 5" id="KW-0472">Membrane</keyword>
<organism evidence="7 8">
    <name type="scientific">Undibacterium rugosum</name>
    <dbReference type="NCBI Taxonomy" id="2762291"/>
    <lineage>
        <taxon>Bacteria</taxon>
        <taxon>Pseudomonadati</taxon>
        <taxon>Pseudomonadota</taxon>
        <taxon>Betaproteobacteria</taxon>
        <taxon>Burkholderiales</taxon>
        <taxon>Oxalobacteraceae</taxon>
        <taxon>Undibacterium</taxon>
    </lineage>
</organism>
<protein>
    <submittedName>
        <fullName evidence="7">MAPEG family protein</fullName>
    </submittedName>
</protein>
<proteinExistence type="predicted"/>
<evidence type="ECO:0000256" key="3">
    <source>
        <dbReference type="ARBA" id="ARBA00022989"/>
    </source>
</evidence>
<dbReference type="RefSeq" id="WP_186879522.1">
    <property type="nucleotide sequence ID" value="NZ_JACOGG010000001.1"/>
</dbReference>